<dbReference type="RefSeq" id="WP_345459828.1">
    <property type="nucleotide sequence ID" value="NZ_BAABRP010000001.1"/>
</dbReference>
<organism evidence="1 2">
    <name type="scientific">Deinococcus carri</name>
    <dbReference type="NCBI Taxonomy" id="1211323"/>
    <lineage>
        <taxon>Bacteria</taxon>
        <taxon>Thermotogati</taxon>
        <taxon>Deinococcota</taxon>
        <taxon>Deinococci</taxon>
        <taxon>Deinococcales</taxon>
        <taxon>Deinococcaceae</taxon>
        <taxon>Deinococcus</taxon>
    </lineage>
</organism>
<gene>
    <name evidence="1" type="ORF">Dcar01_00305</name>
</gene>
<protein>
    <submittedName>
        <fullName evidence="1">Uncharacterized protein</fullName>
    </submittedName>
</protein>
<keyword evidence="2" id="KW-1185">Reference proteome</keyword>
<reference evidence="1 2" key="1">
    <citation type="submission" date="2024-02" db="EMBL/GenBank/DDBJ databases">
        <title>Deinococcus carri NBRC 110142.</title>
        <authorList>
            <person name="Ichikawa N."/>
            <person name="Katano-Makiyama Y."/>
            <person name="Hidaka K."/>
        </authorList>
    </citation>
    <scope>NUCLEOTIDE SEQUENCE [LARGE SCALE GENOMIC DNA]</scope>
    <source>
        <strain evidence="1 2">NBRC 110142</strain>
    </source>
</reference>
<comment type="caution">
    <text evidence="1">The sequence shown here is derived from an EMBL/GenBank/DDBJ whole genome shotgun (WGS) entry which is preliminary data.</text>
</comment>
<evidence type="ECO:0000313" key="1">
    <source>
        <dbReference type="EMBL" id="GAA5511594.1"/>
    </source>
</evidence>
<accession>A0ABP9W2K7</accession>
<dbReference type="Proteomes" id="UP001401887">
    <property type="component" value="Unassembled WGS sequence"/>
</dbReference>
<proteinExistence type="predicted"/>
<evidence type="ECO:0000313" key="2">
    <source>
        <dbReference type="Proteomes" id="UP001401887"/>
    </source>
</evidence>
<sequence length="166" mass="17372">MKLAFRETVAAALPSAEQLRARLDALPGGDWSELAALFSAGLPELDAVVALPGGELLARALAHDRGIPLLEGLSAATGTAVSPPGEVALVTGYLTDGLAELEALLRAEGQGLRVRVVAAAIECTNAPGRTRLELQDMRVLAAVQLADTPEGLAFERRIPHPWPRVS</sequence>
<name>A0ABP9W2K7_9DEIO</name>
<dbReference type="EMBL" id="BAABRP010000001">
    <property type="protein sequence ID" value="GAA5511594.1"/>
    <property type="molecule type" value="Genomic_DNA"/>
</dbReference>